<dbReference type="RefSeq" id="WP_157565650.1">
    <property type="nucleotide sequence ID" value="NZ_WPIK01000005.1"/>
</dbReference>
<reference evidence="1 2" key="1">
    <citation type="submission" date="2019-12" db="EMBL/GenBank/DDBJ databases">
        <title>Mucilaginibacter sp. HMF7410 genome sequencing and assembly.</title>
        <authorList>
            <person name="Kang H."/>
            <person name="Cha I."/>
            <person name="Kim H."/>
            <person name="Joh K."/>
        </authorList>
    </citation>
    <scope>NUCLEOTIDE SEQUENCE [LARGE SCALE GENOMIC DNA]</scope>
    <source>
        <strain evidence="1 2">HMF7410</strain>
    </source>
</reference>
<comment type="caution">
    <text evidence="1">The sequence shown here is derived from an EMBL/GenBank/DDBJ whole genome shotgun (WGS) entry which is preliminary data.</text>
</comment>
<keyword evidence="2" id="KW-1185">Reference proteome</keyword>
<evidence type="ECO:0000313" key="1">
    <source>
        <dbReference type="EMBL" id="MVN21380.1"/>
    </source>
</evidence>
<dbReference type="Proteomes" id="UP000462014">
    <property type="component" value="Unassembled WGS sequence"/>
</dbReference>
<protein>
    <submittedName>
        <fullName evidence="1">Uncharacterized protein</fullName>
    </submittedName>
</protein>
<accession>A0A7K1SWE2</accession>
<proteinExistence type="predicted"/>
<dbReference type="SUPFAM" id="SSF143100">
    <property type="entry name" value="TTHA1013/TTHA0281-like"/>
    <property type="match status" value="1"/>
</dbReference>
<dbReference type="InterPro" id="IPR035069">
    <property type="entry name" value="TTHA1013/TTHA0281-like"/>
</dbReference>
<name>A0A7K1SWE2_9SPHI</name>
<organism evidence="1 2">
    <name type="scientific">Mucilaginibacter arboris</name>
    <dbReference type="NCBI Taxonomy" id="2682090"/>
    <lineage>
        <taxon>Bacteria</taxon>
        <taxon>Pseudomonadati</taxon>
        <taxon>Bacteroidota</taxon>
        <taxon>Sphingobacteriia</taxon>
        <taxon>Sphingobacteriales</taxon>
        <taxon>Sphingobacteriaceae</taxon>
        <taxon>Mucilaginibacter</taxon>
    </lineage>
</organism>
<evidence type="ECO:0000313" key="2">
    <source>
        <dbReference type="Proteomes" id="UP000462014"/>
    </source>
</evidence>
<dbReference type="EMBL" id="WPIK01000005">
    <property type="protein sequence ID" value="MVN21380.1"/>
    <property type="molecule type" value="Genomic_DNA"/>
</dbReference>
<dbReference type="AlphaFoldDB" id="A0A7K1SWE2"/>
<gene>
    <name evidence="1" type="ORF">GO621_07500</name>
</gene>
<sequence>MIRKRLVGSAKPLKQEIHLNIKRGTARGVFSIAYFEDHGHQIAYLPALNLTSYGNNKHEAIQMLDEVVDDYLDGLFSLPEPQVVSELQKLGWKRDPIFNKDFTADAHIDREGILRNFNLPAETEIEQQLMSV</sequence>